<organism evidence="1 2">
    <name type="scientific">Cytobacillus oceanisediminis</name>
    <dbReference type="NCBI Taxonomy" id="665099"/>
    <lineage>
        <taxon>Bacteria</taxon>
        <taxon>Bacillati</taxon>
        <taxon>Bacillota</taxon>
        <taxon>Bacilli</taxon>
        <taxon>Bacillales</taxon>
        <taxon>Bacillaceae</taxon>
        <taxon>Cytobacillus</taxon>
    </lineage>
</organism>
<comment type="caution">
    <text evidence="1">The sequence shown here is derived from an EMBL/GenBank/DDBJ whole genome shotgun (WGS) entry which is preliminary data.</text>
</comment>
<dbReference type="Proteomes" id="UP000180194">
    <property type="component" value="Unassembled WGS sequence"/>
</dbReference>
<protein>
    <submittedName>
        <fullName evidence="1">Uncharacterized protein</fullName>
    </submittedName>
</protein>
<keyword evidence="2" id="KW-1185">Reference proteome</keyword>
<evidence type="ECO:0000313" key="2">
    <source>
        <dbReference type="Proteomes" id="UP000180194"/>
    </source>
</evidence>
<sequence length="191" mass="22411">MKKIDAAMEIMKMHRSVFQAIEEITVMSGMEIHNIFDMFDDTKKILSFLAGEPIPNFYDNTSEFLRGEEPEEGLRERLLFFSQMENKVFNVEWVMVLTMLAEIEKKRWEVFEKYEQAGVIFDFFDRIEPTGVIDSLVEKLVGDTGEWLHPYSDGEMSIQEVMEYLDELFEMTPDESNLFVNQMKSEGNVIN</sequence>
<accession>A0ABX3CKL6</accession>
<reference evidence="1 2" key="1">
    <citation type="submission" date="2016-07" db="EMBL/GenBank/DDBJ databases">
        <title>Bacillus oceanisediminis whole genome.</title>
        <authorList>
            <person name="Pal Y."/>
            <person name="Verma A."/>
            <person name="Mual P."/>
            <person name="Srinivasan K."/>
        </authorList>
    </citation>
    <scope>NUCLEOTIDE SEQUENCE [LARGE SCALE GENOMIC DNA]</scope>
    <source>
        <strain evidence="1 2">Bhandara28</strain>
    </source>
</reference>
<proteinExistence type="predicted"/>
<gene>
    <name evidence="1" type="ORF">BBV17_28670</name>
</gene>
<dbReference type="EMBL" id="MBRJ01000059">
    <property type="protein sequence ID" value="OHX41374.1"/>
    <property type="molecule type" value="Genomic_DNA"/>
</dbReference>
<evidence type="ECO:0000313" key="1">
    <source>
        <dbReference type="EMBL" id="OHX41374.1"/>
    </source>
</evidence>
<dbReference type="RefSeq" id="WP_071159878.1">
    <property type="nucleotide sequence ID" value="NZ_MBRJ01000059.1"/>
</dbReference>
<name>A0ABX3CKL6_9BACI</name>